<keyword evidence="6 8" id="KW-0804">Transcription</keyword>
<keyword evidence="11" id="KW-1185">Reference proteome</keyword>
<dbReference type="OrthoDB" id="526653at2759"/>
<dbReference type="GO" id="GO:0016592">
    <property type="term" value="C:mediator complex"/>
    <property type="evidence" value="ECO:0007669"/>
    <property type="project" value="UniProtKB-UniRule"/>
</dbReference>
<comment type="subcellular location">
    <subcellularLocation>
        <location evidence="1 8">Nucleus</location>
    </subcellularLocation>
</comment>
<dbReference type="InterPro" id="IPR037212">
    <property type="entry name" value="Med7/Med21-like"/>
</dbReference>
<dbReference type="Pfam" id="PF11221">
    <property type="entry name" value="Med21"/>
    <property type="match status" value="1"/>
</dbReference>
<dbReference type="Gene3D" id="6.10.280.10">
    <property type="entry name" value="Mediator complex, subunit Med21"/>
    <property type="match status" value="1"/>
</dbReference>
<evidence type="ECO:0000256" key="5">
    <source>
        <dbReference type="ARBA" id="ARBA00023159"/>
    </source>
</evidence>
<evidence type="ECO:0000256" key="2">
    <source>
        <dbReference type="ARBA" id="ARBA00005770"/>
    </source>
</evidence>
<dbReference type="PANTHER" id="PTHR13381:SF0">
    <property type="entry name" value="MEDIATOR OF RNA POLYMERASE II TRANSCRIPTION SUBUNIT 21"/>
    <property type="match status" value="1"/>
</dbReference>
<feature type="coiled-coil region" evidence="9">
    <location>
        <begin position="164"/>
        <end position="198"/>
    </location>
</feature>
<dbReference type="AlphaFoldDB" id="A0A1J8QKA4"/>
<comment type="caution">
    <text evidence="10">The sequence shown here is derived from an EMBL/GenBank/DDBJ whole genome shotgun (WGS) entry which is preliminary data.</text>
</comment>
<keyword evidence="7 8" id="KW-0539">Nucleus</keyword>
<protein>
    <recommendedName>
        <fullName evidence="3 8">Mediator of RNA polymerase II transcription subunit 21</fullName>
    </recommendedName>
</protein>
<feature type="non-terminal residue" evidence="10">
    <location>
        <position position="1"/>
    </location>
</feature>
<accession>A0A1J8QKA4</accession>
<proteinExistence type="inferred from homology"/>
<evidence type="ECO:0000256" key="8">
    <source>
        <dbReference type="RuleBase" id="RU366036"/>
    </source>
</evidence>
<keyword evidence="5 8" id="KW-0010">Activator</keyword>
<gene>
    <name evidence="10" type="ORF">AZE42_07723</name>
</gene>
<evidence type="ECO:0000256" key="6">
    <source>
        <dbReference type="ARBA" id="ARBA00023163"/>
    </source>
</evidence>
<dbReference type="EMBL" id="LVVM01000282">
    <property type="protein sequence ID" value="OJA21087.1"/>
    <property type="molecule type" value="Genomic_DNA"/>
</dbReference>
<dbReference type="InterPro" id="IPR021384">
    <property type="entry name" value="Mediator_Med21"/>
</dbReference>
<organism evidence="10 11">
    <name type="scientific">Rhizopogon vesiculosus</name>
    <dbReference type="NCBI Taxonomy" id="180088"/>
    <lineage>
        <taxon>Eukaryota</taxon>
        <taxon>Fungi</taxon>
        <taxon>Dikarya</taxon>
        <taxon>Basidiomycota</taxon>
        <taxon>Agaricomycotina</taxon>
        <taxon>Agaricomycetes</taxon>
        <taxon>Agaricomycetidae</taxon>
        <taxon>Boletales</taxon>
        <taxon>Suillineae</taxon>
        <taxon>Rhizopogonaceae</taxon>
        <taxon>Rhizopogon</taxon>
    </lineage>
</organism>
<dbReference type="Proteomes" id="UP000183567">
    <property type="component" value="Unassembled WGS sequence"/>
</dbReference>
<evidence type="ECO:0000313" key="10">
    <source>
        <dbReference type="EMBL" id="OJA21087.1"/>
    </source>
</evidence>
<dbReference type="SUPFAM" id="SSF140718">
    <property type="entry name" value="Mediator hinge subcomplex-like"/>
    <property type="match status" value="1"/>
</dbReference>
<evidence type="ECO:0000313" key="11">
    <source>
        <dbReference type="Proteomes" id="UP000183567"/>
    </source>
</evidence>
<keyword evidence="4 8" id="KW-0805">Transcription regulation</keyword>
<dbReference type="STRING" id="180088.A0A1J8QKA4"/>
<keyword evidence="9" id="KW-0175">Coiled coil</keyword>
<name>A0A1J8QKA4_9AGAM</name>
<evidence type="ECO:0000256" key="9">
    <source>
        <dbReference type="SAM" id="Coils"/>
    </source>
</evidence>
<reference evidence="10 11" key="1">
    <citation type="submission" date="2016-03" db="EMBL/GenBank/DDBJ databases">
        <title>Comparative genomics of the ectomycorrhizal sister species Rhizopogon vinicolor and Rhizopogon vesiculosus (Basidiomycota: Boletales) reveals a divergence of the mating type B locus.</title>
        <authorList>
            <person name="Mujic A.B."/>
            <person name="Kuo A."/>
            <person name="Tritt A."/>
            <person name="Lipzen A."/>
            <person name="Chen C."/>
            <person name="Johnson J."/>
            <person name="Sharma A."/>
            <person name="Barry K."/>
            <person name="Grigoriev I.V."/>
            <person name="Spatafora J.W."/>
        </authorList>
    </citation>
    <scope>NUCLEOTIDE SEQUENCE [LARGE SCALE GENOMIC DNA]</scope>
    <source>
        <strain evidence="10 11">AM-OR11-056</strain>
    </source>
</reference>
<dbReference type="PANTHER" id="PTHR13381">
    <property type="entry name" value="RNA POLYMERASE II HOLOENZYME COMPONENT SRB7"/>
    <property type="match status" value="1"/>
</dbReference>
<evidence type="ECO:0000256" key="1">
    <source>
        <dbReference type="ARBA" id="ARBA00004123"/>
    </source>
</evidence>
<sequence>LFCLWLVPYEVASVGNAASIIAHVGGTSTTLLMSKRPKCYQLQVISSLPGALSCFIHDKRRLPRACPSGSAMLQELSHMDRITQLQDEIQRFLTIMSSTIAYLTARSTFLQVSEEIPITKTRNPDKYDPPELFEANKKELVQDLIVKAKQIEYLIQSLPVPEPEEEQANRLQALEQEMQDANEEYIQAVDRAKHLHQQISEFLRTMLDNADGPSSLKVAV</sequence>
<comment type="function">
    <text evidence="8">Component of the Mediator complex, a coactivator involved in the regulated transcription of nearly all RNA polymerase II-dependent genes. Mediator functions as a bridge to convey information from gene-specific regulatory proteins to the basal RNA polymerase II transcription machinery. Mediator is recruited to promoters by direct interactions with regulatory proteins and serves as a scaffold for the assembly of a functional preinitiation complex with RNA polymerase II and the general transcription factors.</text>
</comment>
<comment type="similarity">
    <text evidence="2 8">Belongs to the Mediator complex subunit 21 family.</text>
</comment>
<comment type="subunit">
    <text evidence="8">Component of the Mediator complex.</text>
</comment>
<evidence type="ECO:0000256" key="4">
    <source>
        <dbReference type="ARBA" id="ARBA00023015"/>
    </source>
</evidence>
<evidence type="ECO:0000256" key="7">
    <source>
        <dbReference type="ARBA" id="ARBA00023242"/>
    </source>
</evidence>
<evidence type="ECO:0000256" key="3">
    <source>
        <dbReference type="ARBA" id="ARBA00019691"/>
    </source>
</evidence>
<dbReference type="GO" id="GO:0006357">
    <property type="term" value="P:regulation of transcription by RNA polymerase II"/>
    <property type="evidence" value="ECO:0007669"/>
    <property type="project" value="TreeGrafter"/>
</dbReference>
<dbReference type="GO" id="GO:0003712">
    <property type="term" value="F:transcription coregulator activity"/>
    <property type="evidence" value="ECO:0007669"/>
    <property type="project" value="TreeGrafter"/>
</dbReference>